<dbReference type="Proteomes" id="UP001314170">
    <property type="component" value="Unassembled WGS sequence"/>
</dbReference>
<gene>
    <name evidence="2" type="ORF">DCAF_LOCUS12280</name>
</gene>
<name>A0AAV1RNH2_9ROSI</name>
<keyword evidence="1" id="KW-0175">Coiled coil</keyword>
<protein>
    <submittedName>
        <fullName evidence="2">Uncharacterized protein</fullName>
    </submittedName>
</protein>
<dbReference type="AlphaFoldDB" id="A0AAV1RNH2"/>
<evidence type="ECO:0000256" key="1">
    <source>
        <dbReference type="SAM" id="Coils"/>
    </source>
</evidence>
<proteinExistence type="predicted"/>
<organism evidence="2 3">
    <name type="scientific">Dovyalis caffra</name>
    <dbReference type="NCBI Taxonomy" id="77055"/>
    <lineage>
        <taxon>Eukaryota</taxon>
        <taxon>Viridiplantae</taxon>
        <taxon>Streptophyta</taxon>
        <taxon>Embryophyta</taxon>
        <taxon>Tracheophyta</taxon>
        <taxon>Spermatophyta</taxon>
        <taxon>Magnoliopsida</taxon>
        <taxon>eudicotyledons</taxon>
        <taxon>Gunneridae</taxon>
        <taxon>Pentapetalae</taxon>
        <taxon>rosids</taxon>
        <taxon>fabids</taxon>
        <taxon>Malpighiales</taxon>
        <taxon>Salicaceae</taxon>
        <taxon>Flacourtieae</taxon>
        <taxon>Dovyalis</taxon>
    </lineage>
</organism>
<evidence type="ECO:0000313" key="2">
    <source>
        <dbReference type="EMBL" id="CAK7337253.1"/>
    </source>
</evidence>
<reference evidence="2 3" key="1">
    <citation type="submission" date="2024-01" db="EMBL/GenBank/DDBJ databases">
        <authorList>
            <person name="Waweru B."/>
        </authorList>
    </citation>
    <scope>NUCLEOTIDE SEQUENCE [LARGE SCALE GENOMIC DNA]</scope>
</reference>
<keyword evidence="3" id="KW-1185">Reference proteome</keyword>
<evidence type="ECO:0000313" key="3">
    <source>
        <dbReference type="Proteomes" id="UP001314170"/>
    </source>
</evidence>
<accession>A0AAV1RNH2</accession>
<sequence>MVRKILRSLVGFQVMFSLRREMGEVELRSAIWHKAGKVIGKGMVKGIELEEAGQVSETGSNREVDRKDWHIKGSRNAEQTDLFSDEANTQIMELLDIGKGGTMRLWGNYEKVKMFLALELCGKIRSMCTTRVADISKDHLLNWWKNLRAFQIAGFKVQFLSDRLERVTRACYGIQVKENKKLKEIDKEITKVSKHIEELKAKLMTETANLEALRKKRKVAESTRPCNPSLEAKCVKEALVLKWMLAGDGLP</sequence>
<feature type="coiled-coil region" evidence="1">
    <location>
        <begin position="182"/>
        <end position="223"/>
    </location>
</feature>
<comment type="caution">
    <text evidence="2">The sequence shown here is derived from an EMBL/GenBank/DDBJ whole genome shotgun (WGS) entry which is preliminary data.</text>
</comment>
<dbReference type="EMBL" id="CAWUPB010001010">
    <property type="protein sequence ID" value="CAK7337253.1"/>
    <property type="molecule type" value="Genomic_DNA"/>
</dbReference>